<name>A0A8S5MN71_9CAUD</name>
<organism evidence="1">
    <name type="scientific">Siphoviridae sp. ctxc31</name>
    <dbReference type="NCBI Taxonomy" id="2826520"/>
    <lineage>
        <taxon>Viruses</taxon>
        <taxon>Duplodnaviria</taxon>
        <taxon>Heunggongvirae</taxon>
        <taxon>Uroviricota</taxon>
        <taxon>Caudoviricetes</taxon>
    </lineage>
</organism>
<protein>
    <submittedName>
        <fullName evidence="1">Uncharacterized protein</fullName>
    </submittedName>
</protein>
<dbReference type="EMBL" id="BK014938">
    <property type="protein sequence ID" value="DAD83511.1"/>
    <property type="molecule type" value="Genomic_DNA"/>
</dbReference>
<proteinExistence type="predicted"/>
<sequence>MSQLNINRNMFLEKEELVNFQSFFASEMLFQALLQATFSFGIITNNPAKANGSGTAPSGVEYNDPFIVQQGSVANSIKVLPGMAINSLGQFIKIDVEDNIQVPNDSLFYWVKIAYATRNYELGIVSVNTKGVVSGTADFSGKVRGQSTSTPTCIRFVKDDGSIPLNNGIYQVVNVIDNQNLVLTSNTTFVAESNLRPIVLGTLPIGGVFSQSQREGLYVYDYYEISLIQETSVETPPEKGDNEFYIARIKNTNGTFTIDNTVKSEYWALGNLKATK</sequence>
<evidence type="ECO:0000313" key="1">
    <source>
        <dbReference type="EMBL" id="DAD83511.1"/>
    </source>
</evidence>
<accession>A0A8S5MN71</accession>
<reference evidence="1" key="1">
    <citation type="journal article" date="2021" name="Proc. Natl. Acad. Sci. U.S.A.">
        <title>A Catalog of Tens of Thousands of Viruses from Human Metagenomes Reveals Hidden Associations with Chronic Diseases.</title>
        <authorList>
            <person name="Tisza M.J."/>
            <person name="Buck C.B."/>
        </authorList>
    </citation>
    <scope>NUCLEOTIDE SEQUENCE</scope>
    <source>
        <strain evidence="1">Ctxc31</strain>
    </source>
</reference>